<dbReference type="GO" id="GO:0004888">
    <property type="term" value="F:transmembrane signaling receptor activity"/>
    <property type="evidence" value="ECO:0007669"/>
    <property type="project" value="TreeGrafter"/>
</dbReference>
<reference evidence="6" key="2">
    <citation type="submission" date="2025-09" db="UniProtKB">
        <authorList>
            <consortium name="Ensembl"/>
        </authorList>
    </citation>
    <scope>IDENTIFICATION</scope>
</reference>
<reference evidence="6" key="1">
    <citation type="submission" date="2025-08" db="UniProtKB">
        <authorList>
            <consortium name="Ensembl"/>
        </authorList>
    </citation>
    <scope>IDENTIFICATION</scope>
</reference>
<dbReference type="GeneTree" id="ENSGT00940000154332"/>
<dbReference type="SMART" id="SM00409">
    <property type="entry name" value="IG"/>
    <property type="match status" value="1"/>
</dbReference>
<dbReference type="PANTHER" id="PTHR11860:SF87">
    <property type="entry name" value="CMRF35-LIKE MOLECULE 8"/>
    <property type="match status" value="1"/>
</dbReference>
<evidence type="ECO:0000256" key="4">
    <source>
        <dbReference type="SAM" id="Phobius"/>
    </source>
</evidence>
<protein>
    <recommendedName>
        <fullName evidence="5">Ig-like domain-containing protein</fullName>
    </recommendedName>
</protein>
<feature type="domain" description="Ig-like" evidence="5">
    <location>
        <begin position="37"/>
        <end position="155"/>
    </location>
</feature>
<dbReference type="InterPro" id="IPR013783">
    <property type="entry name" value="Ig-like_fold"/>
</dbReference>
<evidence type="ECO:0000256" key="3">
    <source>
        <dbReference type="ARBA" id="ARBA00023136"/>
    </source>
</evidence>
<keyword evidence="3 4" id="KW-0472">Membrane</keyword>
<feature type="transmembrane region" description="Helical" evidence="4">
    <location>
        <begin position="178"/>
        <end position="201"/>
    </location>
</feature>
<organism evidence="6 7">
    <name type="scientific">Chrysemys picta bellii</name>
    <name type="common">Western painted turtle</name>
    <name type="synonym">Emys bellii</name>
    <dbReference type="NCBI Taxonomy" id="8478"/>
    <lineage>
        <taxon>Eukaryota</taxon>
        <taxon>Metazoa</taxon>
        <taxon>Chordata</taxon>
        <taxon>Craniata</taxon>
        <taxon>Vertebrata</taxon>
        <taxon>Euteleostomi</taxon>
        <taxon>Archelosauria</taxon>
        <taxon>Testudinata</taxon>
        <taxon>Testudines</taxon>
        <taxon>Cryptodira</taxon>
        <taxon>Durocryptodira</taxon>
        <taxon>Testudinoidea</taxon>
        <taxon>Emydidae</taxon>
        <taxon>Chrysemys</taxon>
    </lineage>
</organism>
<dbReference type="GO" id="GO:0005886">
    <property type="term" value="C:plasma membrane"/>
    <property type="evidence" value="ECO:0007669"/>
    <property type="project" value="TreeGrafter"/>
</dbReference>
<dbReference type="Gene3D" id="2.60.40.10">
    <property type="entry name" value="Immunoglobulins"/>
    <property type="match status" value="1"/>
</dbReference>
<dbReference type="InterPro" id="IPR050671">
    <property type="entry name" value="CD300_family_receptors"/>
</dbReference>
<dbReference type="SUPFAM" id="SSF48726">
    <property type="entry name" value="Immunoglobulin"/>
    <property type="match status" value="1"/>
</dbReference>
<keyword evidence="2 4" id="KW-0812">Transmembrane</keyword>
<dbReference type="PANTHER" id="PTHR11860">
    <property type="entry name" value="POLYMERIC-IMMUNOGLOBULIN RECEPTOR"/>
    <property type="match status" value="1"/>
</dbReference>
<sequence length="237" mass="26293">MQSGCQTWQSQNGSILHSLCTGGNDYRRGRAMVNQVPILHGLGGCWAVTGPGAVRGPPGGSVAVRCGYRTGYEDYQKFWCRTGGLFCSNGIHIVDTDGSEAEVTRDRVSIRDNHTQRVFTVTLDNLTRADAGTYHCGVLRTGLPDLRAAVEVTVSPGKSLRFSIVFPLHRFQPSIICFLLLMLLKVLLFLCIVCAVIWMSVRYRRSHREMVPDRQGEIVQHSHYGVTHSMGMFSVFS</sequence>
<name>A0A8C3J0X7_CHRPI</name>
<dbReference type="CDD" id="cd05716">
    <property type="entry name" value="IgV_pIgR_like"/>
    <property type="match status" value="1"/>
</dbReference>
<comment type="subcellular location">
    <subcellularLocation>
        <location evidence="1">Membrane</location>
    </subcellularLocation>
</comment>
<dbReference type="Proteomes" id="UP000694380">
    <property type="component" value="Unplaced"/>
</dbReference>
<evidence type="ECO:0000259" key="5">
    <source>
        <dbReference type="PROSITE" id="PS50835"/>
    </source>
</evidence>
<dbReference type="InterPro" id="IPR003599">
    <property type="entry name" value="Ig_sub"/>
</dbReference>
<dbReference type="InterPro" id="IPR007110">
    <property type="entry name" value="Ig-like_dom"/>
</dbReference>
<dbReference type="PROSITE" id="PS50835">
    <property type="entry name" value="IG_LIKE"/>
    <property type="match status" value="1"/>
</dbReference>
<keyword evidence="7" id="KW-1185">Reference proteome</keyword>
<proteinExistence type="predicted"/>
<dbReference type="AlphaFoldDB" id="A0A8C3J0X7"/>
<dbReference type="InterPro" id="IPR013106">
    <property type="entry name" value="Ig_V-set"/>
</dbReference>
<dbReference type="Pfam" id="PF07686">
    <property type="entry name" value="V-set"/>
    <property type="match status" value="1"/>
</dbReference>
<evidence type="ECO:0000256" key="1">
    <source>
        <dbReference type="ARBA" id="ARBA00004370"/>
    </source>
</evidence>
<evidence type="ECO:0000313" key="7">
    <source>
        <dbReference type="Proteomes" id="UP000694380"/>
    </source>
</evidence>
<dbReference type="Ensembl" id="ENSCPBT00000048070.1">
    <property type="protein sequence ID" value="ENSCPBP00000041032.1"/>
    <property type="gene ID" value="ENSCPBG00000028167.1"/>
</dbReference>
<evidence type="ECO:0000256" key="2">
    <source>
        <dbReference type="ARBA" id="ARBA00022692"/>
    </source>
</evidence>
<dbReference type="InterPro" id="IPR036179">
    <property type="entry name" value="Ig-like_dom_sf"/>
</dbReference>
<evidence type="ECO:0000313" key="6">
    <source>
        <dbReference type="Ensembl" id="ENSCPBP00000041032.1"/>
    </source>
</evidence>
<accession>A0A8C3J0X7</accession>
<keyword evidence="4" id="KW-1133">Transmembrane helix</keyword>